<dbReference type="InterPro" id="IPR011990">
    <property type="entry name" value="TPR-like_helical_dom_sf"/>
</dbReference>
<name>A0A0F6SGU4_9BACT</name>
<keyword evidence="1" id="KW-0472">Membrane</keyword>
<proteinExistence type="predicted"/>
<gene>
    <name evidence="3" type="ORF">DB32_006448</name>
</gene>
<dbReference type="OrthoDB" id="5506976at2"/>
<evidence type="ECO:0000256" key="1">
    <source>
        <dbReference type="SAM" id="Phobius"/>
    </source>
</evidence>
<dbReference type="Gene3D" id="1.25.40.10">
    <property type="entry name" value="Tetratricopeptide repeat domain"/>
    <property type="match status" value="1"/>
</dbReference>
<feature type="transmembrane region" description="Helical" evidence="1">
    <location>
        <begin position="217"/>
        <end position="238"/>
    </location>
</feature>
<keyword evidence="2" id="KW-0732">Signal</keyword>
<organism evidence="3 4">
    <name type="scientific">Sandaracinus amylolyticus</name>
    <dbReference type="NCBI Taxonomy" id="927083"/>
    <lineage>
        <taxon>Bacteria</taxon>
        <taxon>Pseudomonadati</taxon>
        <taxon>Myxococcota</taxon>
        <taxon>Polyangia</taxon>
        <taxon>Polyangiales</taxon>
        <taxon>Sandaracinaceae</taxon>
        <taxon>Sandaracinus</taxon>
    </lineage>
</organism>
<sequence>MAPLAMIALACAIAAAPVHAQPLAADEARARELFRRGVDAADAGRWEDARALFEETYALLPRPQVLLNLAGARAQTGRLVAAVDAYARVESAEGGASAALREAARDARAMLEPRVPRLVVDFHGTLLEGDVVALDEGALPSADDRGELRIDPGRHAVIVTRGGLEVLREDFRLYEGERLRLDLRVSEDAHRAPEPARELPPLQIPTRREEPWFESPIFWTVVGIVAAGAVGIGVAVAVGREDEDPFVGNLEPGTIRVR</sequence>
<evidence type="ECO:0000256" key="2">
    <source>
        <dbReference type="SAM" id="SignalP"/>
    </source>
</evidence>
<evidence type="ECO:0000313" key="3">
    <source>
        <dbReference type="EMBL" id="AKF09299.1"/>
    </source>
</evidence>
<dbReference type="KEGG" id="samy:DB32_006448"/>
<evidence type="ECO:0008006" key="5">
    <source>
        <dbReference type="Google" id="ProtNLM"/>
    </source>
</evidence>
<keyword evidence="1" id="KW-0812">Transmembrane</keyword>
<protein>
    <recommendedName>
        <fullName evidence="5">Tetratricopeptide repeat protein</fullName>
    </recommendedName>
</protein>
<keyword evidence="4" id="KW-1185">Reference proteome</keyword>
<dbReference type="AlphaFoldDB" id="A0A0F6SGU4"/>
<keyword evidence="1" id="KW-1133">Transmembrane helix</keyword>
<dbReference type="Proteomes" id="UP000034883">
    <property type="component" value="Chromosome"/>
</dbReference>
<evidence type="ECO:0000313" key="4">
    <source>
        <dbReference type="Proteomes" id="UP000034883"/>
    </source>
</evidence>
<dbReference type="EMBL" id="CP011125">
    <property type="protein sequence ID" value="AKF09299.1"/>
    <property type="molecule type" value="Genomic_DNA"/>
</dbReference>
<dbReference type="SUPFAM" id="SSF48452">
    <property type="entry name" value="TPR-like"/>
    <property type="match status" value="1"/>
</dbReference>
<feature type="signal peptide" evidence="2">
    <location>
        <begin position="1"/>
        <end position="20"/>
    </location>
</feature>
<dbReference type="RefSeq" id="WP_053236360.1">
    <property type="nucleotide sequence ID" value="NZ_CP011125.1"/>
</dbReference>
<accession>A0A0F6SGU4</accession>
<feature type="chain" id="PRO_5002509806" description="Tetratricopeptide repeat protein" evidence="2">
    <location>
        <begin position="21"/>
        <end position="258"/>
    </location>
</feature>
<reference evidence="3 4" key="1">
    <citation type="submission" date="2015-03" db="EMBL/GenBank/DDBJ databases">
        <title>Genome assembly of Sandaracinus amylolyticus DSM 53668.</title>
        <authorList>
            <person name="Sharma G."/>
            <person name="Subramanian S."/>
        </authorList>
    </citation>
    <scope>NUCLEOTIDE SEQUENCE [LARGE SCALE GENOMIC DNA]</scope>
    <source>
        <strain evidence="3 4">DSM 53668</strain>
    </source>
</reference>